<dbReference type="Proteomes" id="UP001597349">
    <property type="component" value="Unassembled WGS sequence"/>
</dbReference>
<gene>
    <name evidence="1" type="ORF">ACFSQT_35770</name>
</gene>
<comment type="caution">
    <text evidence="1">The sequence shown here is derived from an EMBL/GenBank/DDBJ whole genome shotgun (WGS) entry which is preliminary data.</text>
</comment>
<evidence type="ECO:0000313" key="2">
    <source>
        <dbReference type="Proteomes" id="UP001597349"/>
    </source>
</evidence>
<organism evidence="1 2">
    <name type="scientific">Mesorhizobium calcicola</name>
    <dbReference type="NCBI Taxonomy" id="1300310"/>
    <lineage>
        <taxon>Bacteria</taxon>
        <taxon>Pseudomonadati</taxon>
        <taxon>Pseudomonadota</taxon>
        <taxon>Alphaproteobacteria</taxon>
        <taxon>Hyphomicrobiales</taxon>
        <taxon>Phyllobacteriaceae</taxon>
        <taxon>Mesorhizobium</taxon>
    </lineage>
</organism>
<sequence>MPQTAADHDARLKAIRLLLEKHPAVGWQIALQQFGDYGSRVGDYSHKPKWRSDGYGFGEPFKTWGPINAFVLEMVELALSRPSYTVEMLCDLIGRLHALGPDFQDRVWDIIDEWRKSGANDDEIAKVREKLRVTVLSRRGRKKADEKGHASLSKTAKAIYDAMRPTDVVNQHEWLFRQDWIDESADEFAEEEIDFEAREKRVEKLRIEALTAVAQERGLDGVFDLATKGSSQRRIGAYLANGILKKISSRTSFCGPYVRPSGETGRDSIAAGAMWAMDTDRREALYTTLRPILTEEEALRLLLLSPYRMTTWDLWISCRRRRALPIGAMLCLSTHLTRRTRTTKACAVFSKPRDPALPLRPCTSS</sequence>
<dbReference type="RefSeq" id="WP_379026748.1">
    <property type="nucleotide sequence ID" value="NZ_JBHUGY010000072.1"/>
</dbReference>
<evidence type="ECO:0000313" key="1">
    <source>
        <dbReference type="EMBL" id="MFD2058252.1"/>
    </source>
</evidence>
<accession>A0ABW4WRH3</accession>
<proteinExistence type="predicted"/>
<name>A0ABW4WRH3_9HYPH</name>
<keyword evidence="2" id="KW-1185">Reference proteome</keyword>
<protein>
    <submittedName>
        <fullName evidence="1">Uncharacterized protein</fullName>
    </submittedName>
</protein>
<reference evidence="2" key="1">
    <citation type="journal article" date="2019" name="Int. J. Syst. Evol. Microbiol.">
        <title>The Global Catalogue of Microorganisms (GCM) 10K type strain sequencing project: providing services to taxonomists for standard genome sequencing and annotation.</title>
        <authorList>
            <consortium name="The Broad Institute Genomics Platform"/>
            <consortium name="The Broad Institute Genome Sequencing Center for Infectious Disease"/>
            <person name="Wu L."/>
            <person name="Ma J."/>
        </authorList>
    </citation>
    <scope>NUCLEOTIDE SEQUENCE [LARGE SCALE GENOMIC DNA]</scope>
    <source>
        <strain evidence="2">CGMCC 1.16226</strain>
    </source>
</reference>
<dbReference type="EMBL" id="JBHUGY010000072">
    <property type="protein sequence ID" value="MFD2058252.1"/>
    <property type="molecule type" value="Genomic_DNA"/>
</dbReference>